<feature type="domain" description="VWFC" evidence="5">
    <location>
        <begin position="58"/>
        <end position="121"/>
    </location>
</feature>
<evidence type="ECO:0000256" key="1">
    <source>
        <dbReference type="ARBA" id="ARBA00004613"/>
    </source>
</evidence>
<dbReference type="Proteomes" id="UP000594260">
    <property type="component" value="Unplaced"/>
</dbReference>
<dbReference type="Pfam" id="PF00093">
    <property type="entry name" value="VWC"/>
    <property type="match status" value="1"/>
</dbReference>
<dbReference type="SMART" id="SM00214">
    <property type="entry name" value="VWC"/>
    <property type="match status" value="1"/>
</dbReference>
<evidence type="ECO:0000256" key="4">
    <source>
        <dbReference type="SAM" id="SignalP"/>
    </source>
</evidence>
<evidence type="ECO:0000313" key="7">
    <source>
        <dbReference type="Proteomes" id="UP000594260"/>
    </source>
</evidence>
<dbReference type="PANTHER" id="PTHR46698:SF4">
    <property type="entry name" value="CROSSVEINLESS 2"/>
    <property type="match status" value="1"/>
</dbReference>
<proteinExistence type="predicted"/>
<sequence>MRAQLVGAVLVAIAWAIQAQDFSTTIRILKSNDRVKIGGRSYKVKRTKSHTFVSDRNGSCVFDGQLFRHGGNVHREDACDKCMCFSGDVLCWKTSCPPMKVAKSCREVRRAGMCCPLVECDPEVPLKNSKHQGFTAKKQRPFVALPSKANRYQDIQCELDGRKFHYGQIVPQASGACMECRCGLEGQLKCKTRKCYLTGVLDLAKVARVSQNTKVASKPAVTIRQRDPNLSSS</sequence>
<dbReference type="InterPro" id="IPR052424">
    <property type="entry name" value="Kielin_Chordin-BMP_Reg"/>
</dbReference>
<dbReference type="OMA" id="QDIQCEL"/>
<comment type="subcellular location">
    <subcellularLocation>
        <location evidence="1">Secreted</location>
    </subcellularLocation>
</comment>
<dbReference type="InterPro" id="IPR001007">
    <property type="entry name" value="VWF_dom"/>
</dbReference>
<keyword evidence="3 4" id="KW-0732">Signal</keyword>
<evidence type="ECO:0000256" key="3">
    <source>
        <dbReference type="ARBA" id="ARBA00022729"/>
    </source>
</evidence>
<dbReference type="Gene3D" id="6.20.200.20">
    <property type="match status" value="1"/>
</dbReference>
<dbReference type="SUPFAM" id="SSF57603">
    <property type="entry name" value="FnI-like domain"/>
    <property type="match status" value="1"/>
</dbReference>
<dbReference type="KEGG" id="vde:111245213"/>
<accession>A0A7M7JA19</accession>
<protein>
    <recommendedName>
        <fullName evidence="5">VWFC domain-containing protein</fullName>
    </recommendedName>
</protein>
<name>A0A7M7JA19_VARDE</name>
<dbReference type="InParanoid" id="A0A7M7JA19"/>
<evidence type="ECO:0000259" key="5">
    <source>
        <dbReference type="PROSITE" id="PS50184"/>
    </source>
</evidence>
<dbReference type="GeneID" id="111245213"/>
<dbReference type="PROSITE" id="PS50184">
    <property type="entry name" value="VWFC_2"/>
    <property type="match status" value="1"/>
</dbReference>
<dbReference type="AlphaFoldDB" id="A0A7M7JA19"/>
<keyword evidence="2" id="KW-0964">Secreted</keyword>
<reference evidence="6" key="1">
    <citation type="submission" date="2021-01" db="UniProtKB">
        <authorList>
            <consortium name="EnsemblMetazoa"/>
        </authorList>
    </citation>
    <scope>IDENTIFICATION</scope>
</reference>
<keyword evidence="7" id="KW-1185">Reference proteome</keyword>
<evidence type="ECO:0000256" key="2">
    <source>
        <dbReference type="ARBA" id="ARBA00022525"/>
    </source>
</evidence>
<dbReference type="OrthoDB" id="6495448at2759"/>
<dbReference type="PANTHER" id="PTHR46698">
    <property type="entry name" value="CROSSVEINLESS 2"/>
    <property type="match status" value="1"/>
</dbReference>
<organism evidence="6 7">
    <name type="scientific">Varroa destructor</name>
    <name type="common">Honeybee mite</name>
    <dbReference type="NCBI Taxonomy" id="109461"/>
    <lineage>
        <taxon>Eukaryota</taxon>
        <taxon>Metazoa</taxon>
        <taxon>Ecdysozoa</taxon>
        <taxon>Arthropoda</taxon>
        <taxon>Chelicerata</taxon>
        <taxon>Arachnida</taxon>
        <taxon>Acari</taxon>
        <taxon>Parasitiformes</taxon>
        <taxon>Mesostigmata</taxon>
        <taxon>Gamasina</taxon>
        <taxon>Dermanyssoidea</taxon>
        <taxon>Varroidae</taxon>
        <taxon>Varroa</taxon>
    </lineage>
</organism>
<evidence type="ECO:0000313" key="6">
    <source>
        <dbReference type="EnsemblMetazoa" id="XP_022648984"/>
    </source>
</evidence>
<dbReference type="RefSeq" id="XP_022648984.1">
    <property type="nucleotide sequence ID" value="XM_022793249.1"/>
</dbReference>
<dbReference type="EnsemblMetazoa" id="XM_022793249">
    <property type="protein sequence ID" value="XP_022648984"/>
    <property type="gene ID" value="LOC111245213"/>
</dbReference>
<dbReference type="GO" id="GO:0005576">
    <property type="term" value="C:extracellular region"/>
    <property type="evidence" value="ECO:0007669"/>
    <property type="project" value="UniProtKB-SubCell"/>
</dbReference>
<feature type="signal peptide" evidence="4">
    <location>
        <begin position="1"/>
        <end position="19"/>
    </location>
</feature>
<feature type="chain" id="PRO_5029631378" description="VWFC domain-containing protein" evidence="4">
    <location>
        <begin position="20"/>
        <end position="233"/>
    </location>
</feature>